<evidence type="ECO:0008006" key="4">
    <source>
        <dbReference type="Google" id="ProtNLM"/>
    </source>
</evidence>
<evidence type="ECO:0000313" key="2">
    <source>
        <dbReference type="EMBL" id="HIY89393.1"/>
    </source>
</evidence>
<evidence type="ECO:0000256" key="1">
    <source>
        <dbReference type="SAM" id="SignalP"/>
    </source>
</evidence>
<dbReference type="EMBL" id="DXCV01000085">
    <property type="protein sequence ID" value="HIY89393.1"/>
    <property type="molecule type" value="Genomic_DNA"/>
</dbReference>
<name>A0A9D2CLT3_9BACE</name>
<gene>
    <name evidence="2" type="ORF">H9824_11940</name>
</gene>
<dbReference type="Gene3D" id="2.130.10.10">
    <property type="entry name" value="YVTN repeat-like/Quinoprotein amine dehydrogenase"/>
    <property type="match status" value="1"/>
</dbReference>
<dbReference type="InterPro" id="IPR015943">
    <property type="entry name" value="WD40/YVTN_repeat-like_dom_sf"/>
</dbReference>
<accession>A0A9D2CLT3</accession>
<proteinExistence type="predicted"/>
<comment type="caution">
    <text evidence="2">The sequence shown here is derived from an EMBL/GenBank/DDBJ whole genome shotgun (WGS) entry which is preliminary data.</text>
</comment>
<evidence type="ECO:0000313" key="3">
    <source>
        <dbReference type="Proteomes" id="UP000886851"/>
    </source>
</evidence>
<dbReference type="Proteomes" id="UP000886851">
    <property type="component" value="Unassembled WGS sequence"/>
</dbReference>
<dbReference type="SUPFAM" id="SSF101898">
    <property type="entry name" value="NHL repeat"/>
    <property type="match status" value="1"/>
</dbReference>
<feature type="chain" id="PRO_5038384611" description="Surface protein" evidence="1">
    <location>
        <begin position="22"/>
        <end position="378"/>
    </location>
</feature>
<keyword evidence="1" id="KW-0732">Signal</keyword>
<reference evidence="2" key="1">
    <citation type="journal article" date="2021" name="PeerJ">
        <title>Extensive microbial diversity within the chicken gut microbiome revealed by metagenomics and culture.</title>
        <authorList>
            <person name="Gilroy R."/>
            <person name="Ravi A."/>
            <person name="Getino M."/>
            <person name="Pursley I."/>
            <person name="Horton D.L."/>
            <person name="Alikhan N.F."/>
            <person name="Baker D."/>
            <person name="Gharbi K."/>
            <person name="Hall N."/>
            <person name="Watson M."/>
            <person name="Adriaenssens E.M."/>
            <person name="Foster-Nyarko E."/>
            <person name="Jarju S."/>
            <person name="Secka A."/>
            <person name="Antonio M."/>
            <person name="Oren A."/>
            <person name="Chaudhuri R.R."/>
            <person name="La Ragione R."/>
            <person name="Hildebrand F."/>
            <person name="Pallen M.J."/>
        </authorList>
    </citation>
    <scope>NUCLEOTIDE SEQUENCE</scope>
    <source>
        <strain evidence="2">Gambia2-208</strain>
    </source>
</reference>
<sequence length="378" mass="41793">MKVRSLFYGMLCMLALGASFASCSDDDNDESWDDSGSTVTLPRERVYILNEGTMGYNNATLAFYAPNGNAEFIADIYKLQNGGASLGDTGQDMLEYNNAIYVSVYGSNYLAKLNAAGVEQTRVSFVDDADLSAGIRYLAAEDGYIYASFYGGVVAKINANTLQVESKLTGLGANLEGVAIENGKLYVANSYTVTPDGQYVYNKDVFVIDLRTFTQVETLTVVQNPNMMLDEDDRVYLISWDYSREQYVLQLIDPQQGNKVTELGYASHVAVRDNMLYVVDSRVDYSNWPETSANNTFYTYNVSTNTKNEASFLKNAPEELATAVVYMIEVNDDNGDIYIGTTGHSNQNGNIYRFRADGTFVETFDCGGQNPKTAIFLD</sequence>
<reference evidence="2" key="2">
    <citation type="submission" date="2021-04" db="EMBL/GenBank/DDBJ databases">
        <authorList>
            <person name="Gilroy R."/>
        </authorList>
    </citation>
    <scope>NUCLEOTIDE SEQUENCE</scope>
    <source>
        <strain evidence="2">Gambia2-208</strain>
    </source>
</reference>
<dbReference type="PROSITE" id="PS51257">
    <property type="entry name" value="PROKAR_LIPOPROTEIN"/>
    <property type="match status" value="1"/>
</dbReference>
<dbReference type="Pfam" id="PF16819">
    <property type="entry name" value="DUF5074"/>
    <property type="match status" value="1"/>
</dbReference>
<dbReference type="AlphaFoldDB" id="A0A9D2CLT3"/>
<feature type="signal peptide" evidence="1">
    <location>
        <begin position="1"/>
        <end position="21"/>
    </location>
</feature>
<protein>
    <recommendedName>
        <fullName evidence="4">Surface protein</fullName>
    </recommendedName>
</protein>
<organism evidence="2 3">
    <name type="scientific">Candidatus Bacteroides pullicola</name>
    <dbReference type="NCBI Taxonomy" id="2838475"/>
    <lineage>
        <taxon>Bacteria</taxon>
        <taxon>Pseudomonadati</taxon>
        <taxon>Bacteroidota</taxon>
        <taxon>Bacteroidia</taxon>
        <taxon>Bacteroidales</taxon>
        <taxon>Bacteroidaceae</taxon>
        <taxon>Bacteroides</taxon>
    </lineage>
</organism>
<dbReference type="InterPro" id="IPR031815">
    <property type="entry name" value="DUF5074"/>
</dbReference>